<dbReference type="SMART" id="SM00028">
    <property type="entry name" value="TPR"/>
    <property type="match status" value="3"/>
</dbReference>
<evidence type="ECO:0000256" key="3">
    <source>
        <dbReference type="PROSITE-ProRule" id="PRU00339"/>
    </source>
</evidence>
<dbReference type="EMBL" id="NHOO01000005">
    <property type="protein sequence ID" value="OVE49163.1"/>
    <property type="molecule type" value="Genomic_DNA"/>
</dbReference>
<dbReference type="Pfam" id="PF13181">
    <property type="entry name" value="TPR_8"/>
    <property type="match status" value="1"/>
</dbReference>
<dbReference type="NCBIfam" id="TIGR02521">
    <property type="entry name" value="type_IV_pilW"/>
    <property type="match status" value="1"/>
</dbReference>
<dbReference type="InterPro" id="IPR050498">
    <property type="entry name" value="Ycf3"/>
</dbReference>
<evidence type="ECO:0000313" key="5">
    <source>
        <dbReference type="Proteomes" id="UP000196342"/>
    </source>
</evidence>
<dbReference type="GO" id="GO:0009279">
    <property type="term" value="C:cell outer membrane"/>
    <property type="evidence" value="ECO:0007669"/>
    <property type="project" value="TreeGrafter"/>
</dbReference>
<dbReference type="Proteomes" id="UP000196342">
    <property type="component" value="Unassembled WGS sequence"/>
</dbReference>
<keyword evidence="1" id="KW-0677">Repeat</keyword>
<feature type="repeat" description="TPR" evidence="3">
    <location>
        <begin position="42"/>
        <end position="75"/>
    </location>
</feature>
<dbReference type="InterPro" id="IPR011990">
    <property type="entry name" value="TPR-like_helical_dom_sf"/>
</dbReference>
<evidence type="ECO:0000256" key="1">
    <source>
        <dbReference type="ARBA" id="ARBA00022737"/>
    </source>
</evidence>
<comment type="caution">
    <text evidence="4">The sequence shown here is derived from an EMBL/GenBank/DDBJ whole genome shotgun (WGS) entry which is preliminary data.</text>
</comment>
<name>A0A1R0MUS9_CHRVL</name>
<feature type="repeat" description="TPR" evidence="3">
    <location>
        <begin position="146"/>
        <end position="179"/>
    </location>
</feature>
<accession>A0A202BC75</accession>
<dbReference type="GO" id="GO:0046813">
    <property type="term" value="P:receptor-mediated virion attachment to host cell"/>
    <property type="evidence" value="ECO:0007669"/>
    <property type="project" value="TreeGrafter"/>
</dbReference>
<protein>
    <submittedName>
        <fullName evidence="4">Type IV pilus biogenesis/stability protein PilW</fullName>
    </submittedName>
</protein>
<dbReference type="InterPro" id="IPR019734">
    <property type="entry name" value="TPR_rpt"/>
</dbReference>
<dbReference type="PANTHER" id="PTHR44858">
    <property type="entry name" value="TETRATRICOPEPTIDE REPEAT PROTEIN 6"/>
    <property type="match status" value="1"/>
</dbReference>
<accession>A0A1R0MUS9</accession>
<keyword evidence="5" id="KW-1185">Reference proteome</keyword>
<sequence length="260" mass="28151">MDADHRGQEIMTSWRGRLAGWLLAFGVVAPAAADGSNPSEVARIRSQLAVEYSRIGNLKSALDNANQAVQADPAYITGYLSRAYVLGLLQMDDKAEQDYQQALKLDPANPQVNNNYGLFLCEHGRPQDSLALFQKALANPLYDSPQSAYLNLGRCSAKLGRTDQANDYLLSALRVAPNYAPALSELAEMQLGLGNAKLAAFYFERLRSGGGMNGLGAAELWLGARIARKTGNAALERACGNELKNRFPDSRETQLLLSGS</sequence>
<evidence type="ECO:0000313" key="4">
    <source>
        <dbReference type="EMBL" id="OVE49163.1"/>
    </source>
</evidence>
<reference evidence="4 5" key="1">
    <citation type="submission" date="2017-05" db="EMBL/GenBank/DDBJ databases">
        <title>Chromobacterium violaceum GHPS1 isolated from Hydrocarbon polluted soil in French Guiana display an awesome secondary metabolite arsenal and a battery of drug and heavy-metal-resistance and detoxification of xenobiotics proteins.</title>
        <authorList>
            <person name="Belbahri L."/>
        </authorList>
    </citation>
    <scope>NUCLEOTIDE SEQUENCE [LARGE SCALE GENOMIC DNA]</scope>
    <source>
        <strain evidence="4 5">GHPS1</strain>
    </source>
</reference>
<dbReference type="Pfam" id="PF13432">
    <property type="entry name" value="TPR_16"/>
    <property type="match status" value="1"/>
</dbReference>
<dbReference type="PROSITE" id="PS50005">
    <property type="entry name" value="TPR"/>
    <property type="match status" value="2"/>
</dbReference>
<dbReference type="Gene3D" id="1.25.40.10">
    <property type="entry name" value="Tetratricopeptide repeat domain"/>
    <property type="match status" value="1"/>
</dbReference>
<dbReference type="AlphaFoldDB" id="A0A1R0MUS9"/>
<evidence type="ECO:0000256" key="2">
    <source>
        <dbReference type="ARBA" id="ARBA00022803"/>
    </source>
</evidence>
<gene>
    <name evidence="4" type="ORF">CBW21_08135</name>
</gene>
<dbReference type="PANTHER" id="PTHR44858:SF1">
    <property type="entry name" value="UDP-N-ACETYLGLUCOSAMINE--PEPTIDE N-ACETYLGLUCOSAMINYLTRANSFERASE SPINDLY-RELATED"/>
    <property type="match status" value="1"/>
</dbReference>
<dbReference type="InterPro" id="IPR013360">
    <property type="entry name" value="Pilus_4_PilW"/>
</dbReference>
<organism evidence="4 5">
    <name type="scientific">Chromobacterium violaceum</name>
    <dbReference type="NCBI Taxonomy" id="536"/>
    <lineage>
        <taxon>Bacteria</taxon>
        <taxon>Pseudomonadati</taxon>
        <taxon>Pseudomonadota</taxon>
        <taxon>Betaproteobacteria</taxon>
        <taxon>Neisseriales</taxon>
        <taxon>Chromobacteriaceae</taxon>
        <taxon>Chromobacterium</taxon>
    </lineage>
</organism>
<keyword evidence="2 3" id="KW-0802">TPR repeat</keyword>
<proteinExistence type="predicted"/>
<dbReference type="SUPFAM" id="SSF48452">
    <property type="entry name" value="TPR-like"/>
    <property type="match status" value="1"/>
</dbReference>